<dbReference type="SUPFAM" id="SSF49764">
    <property type="entry name" value="HSP20-like chaperones"/>
    <property type="match status" value="1"/>
</dbReference>
<dbReference type="Gene3D" id="2.60.40.790">
    <property type="match status" value="1"/>
</dbReference>
<evidence type="ECO:0000256" key="2">
    <source>
        <dbReference type="ARBA" id="ARBA00022737"/>
    </source>
</evidence>
<dbReference type="GO" id="GO:0006950">
    <property type="term" value="P:response to stress"/>
    <property type="evidence" value="ECO:0007669"/>
    <property type="project" value="UniProtKB-ARBA"/>
</dbReference>
<evidence type="ECO:0000256" key="4">
    <source>
        <dbReference type="ARBA" id="ARBA00069423"/>
    </source>
</evidence>
<dbReference type="EMBL" id="PKPP01001673">
    <property type="protein sequence ID" value="PWA80795.1"/>
    <property type="molecule type" value="Genomic_DNA"/>
</dbReference>
<keyword evidence="3 6" id="KW-0802">TPR repeat</keyword>
<accession>A0A2U1P4V3</accession>
<dbReference type="Pfam" id="PF05002">
    <property type="entry name" value="SGS"/>
    <property type="match status" value="1"/>
</dbReference>
<evidence type="ECO:0000256" key="3">
    <source>
        <dbReference type="ARBA" id="ARBA00022803"/>
    </source>
</evidence>
<dbReference type="Pfam" id="PF13181">
    <property type="entry name" value="TPR_8"/>
    <property type="match status" value="2"/>
</dbReference>
<proteinExistence type="inferred from homology"/>
<reference evidence="10 11" key="1">
    <citation type="journal article" date="2018" name="Mol. Plant">
        <title>The genome of Artemisia annua provides insight into the evolution of Asteraceae family and artemisinin biosynthesis.</title>
        <authorList>
            <person name="Shen Q."/>
            <person name="Zhang L."/>
            <person name="Liao Z."/>
            <person name="Wang S."/>
            <person name="Yan T."/>
            <person name="Shi P."/>
            <person name="Liu M."/>
            <person name="Fu X."/>
            <person name="Pan Q."/>
            <person name="Wang Y."/>
            <person name="Lv Z."/>
            <person name="Lu X."/>
            <person name="Zhang F."/>
            <person name="Jiang W."/>
            <person name="Ma Y."/>
            <person name="Chen M."/>
            <person name="Hao X."/>
            <person name="Li L."/>
            <person name="Tang Y."/>
            <person name="Lv G."/>
            <person name="Zhou Y."/>
            <person name="Sun X."/>
            <person name="Brodelius P.E."/>
            <person name="Rose J.K.C."/>
            <person name="Tang K."/>
        </authorList>
    </citation>
    <scope>NUCLEOTIDE SEQUENCE [LARGE SCALE GENOMIC DNA]</scope>
    <source>
        <strain evidence="11">cv. Huhao1</strain>
        <tissue evidence="10">Leaf</tissue>
    </source>
</reference>
<feature type="region of interest" description="Disordered" evidence="7">
    <location>
        <begin position="262"/>
        <end position="281"/>
    </location>
</feature>
<dbReference type="InterPro" id="IPR007699">
    <property type="entry name" value="SGS_dom"/>
</dbReference>
<dbReference type="SUPFAM" id="SSF48452">
    <property type="entry name" value="TPR-like"/>
    <property type="match status" value="1"/>
</dbReference>
<dbReference type="PANTHER" id="PTHR45862">
    <property type="entry name" value="PROTEIN SGT1 HOMOLOG"/>
    <property type="match status" value="1"/>
</dbReference>
<keyword evidence="11" id="KW-1185">Reference proteome</keyword>
<evidence type="ECO:0000259" key="8">
    <source>
        <dbReference type="PROSITE" id="PS51048"/>
    </source>
</evidence>
<feature type="repeat" description="TPR" evidence="6">
    <location>
        <begin position="72"/>
        <end position="105"/>
    </location>
</feature>
<dbReference type="STRING" id="35608.A0A2U1P4V3"/>
<dbReference type="PROSITE" id="PS51203">
    <property type="entry name" value="CS"/>
    <property type="match status" value="1"/>
</dbReference>
<evidence type="ECO:0000256" key="5">
    <source>
        <dbReference type="ARBA" id="ARBA00075471"/>
    </source>
</evidence>
<comment type="similarity">
    <text evidence="1">Belongs to the SGT1 family.</text>
</comment>
<dbReference type="InterPro" id="IPR007052">
    <property type="entry name" value="CS_dom"/>
</dbReference>
<evidence type="ECO:0000313" key="10">
    <source>
        <dbReference type="EMBL" id="PWA80795.1"/>
    </source>
</evidence>
<evidence type="ECO:0000313" key="11">
    <source>
        <dbReference type="Proteomes" id="UP000245207"/>
    </source>
</evidence>
<dbReference type="InterPro" id="IPR011990">
    <property type="entry name" value="TPR-like_helical_dom_sf"/>
</dbReference>
<dbReference type="PROSITE" id="PS50005">
    <property type="entry name" value="TPR"/>
    <property type="match status" value="1"/>
</dbReference>
<dbReference type="CDD" id="cd06466">
    <property type="entry name" value="p23_CS_SGT1_like"/>
    <property type="match status" value="1"/>
</dbReference>
<dbReference type="GO" id="GO:0051087">
    <property type="term" value="F:protein-folding chaperone binding"/>
    <property type="evidence" value="ECO:0007669"/>
    <property type="project" value="InterPro"/>
</dbReference>
<dbReference type="Gene3D" id="1.25.40.10">
    <property type="entry name" value="Tetratricopeptide repeat domain"/>
    <property type="match status" value="1"/>
</dbReference>
<dbReference type="SMART" id="SM00028">
    <property type="entry name" value="TPR"/>
    <property type="match status" value="3"/>
</dbReference>
<gene>
    <name evidence="10" type="ORF">CTI12_AA192650</name>
</gene>
<sequence length="361" mass="40233">MASSSDLAAKAKEAFIDDHFELAVDYYSQAIALDPQTSHLFSDRSQANIKLNNFTEAVADANKAIELDSSNAKAYLRKGTACFSLEEYHTAKAAFEAGSKLAPEDARFTDWIKKCEKCIAEEEGELPTQSSDVAPTNVVASSQATEKTDVTSEVIAPTPAKPKYRHEFYQKPEEVVVTIFAKGIPANSVFVNYGEQILSVTIDVPGEDSYIFQPRLFGKIVPAKCRHVVLSTKVEIRLAKAELIQWTSLEFGEKSLVAQPINISTGNQRPSYPSSKPTKDWDKLEAQVKKEEKDEKLDGDAALNKFFRDIYKDADEDTRRAMRKSFVESNGTVLSTNWKEVGSKMVEGTPPDGMEMKKWEY</sequence>
<dbReference type="OrthoDB" id="1898560at2759"/>
<dbReference type="Pfam" id="PF04969">
    <property type="entry name" value="CS"/>
    <property type="match status" value="1"/>
</dbReference>
<dbReference type="InterPro" id="IPR019734">
    <property type="entry name" value="TPR_rpt"/>
</dbReference>
<dbReference type="Proteomes" id="UP000245207">
    <property type="component" value="Unassembled WGS sequence"/>
</dbReference>
<protein>
    <recommendedName>
        <fullName evidence="4">Protein SGT1 homolog</fullName>
    </recommendedName>
    <alternativeName>
        <fullName evidence="5">Suppressor of G2 allele of SKP1 homolog</fullName>
    </alternativeName>
</protein>
<dbReference type="InterPro" id="IPR008978">
    <property type="entry name" value="HSP20-like_chaperone"/>
</dbReference>
<feature type="domain" description="CS" evidence="9">
    <location>
        <begin position="161"/>
        <end position="250"/>
    </location>
</feature>
<organism evidence="10 11">
    <name type="scientific">Artemisia annua</name>
    <name type="common">Sweet wormwood</name>
    <dbReference type="NCBI Taxonomy" id="35608"/>
    <lineage>
        <taxon>Eukaryota</taxon>
        <taxon>Viridiplantae</taxon>
        <taxon>Streptophyta</taxon>
        <taxon>Embryophyta</taxon>
        <taxon>Tracheophyta</taxon>
        <taxon>Spermatophyta</taxon>
        <taxon>Magnoliopsida</taxon>
        <taxon>eudicotyledons</taxon>
        <taxon>Gunneridae</taxon>
        <taxon>Pentapetalae</taxon>
        <taxon>asterids</taxon>
        <taxon>campanulids</taxon>
        <taxon>Asterales</taxon>
        <taxon>Asteraceae</taxon>
        <taxon>Asteroideae</taxon>
        <taxon>Anthemideae</taxon>
        <taxon>Artemisiinae</taxon>
        <taxon>Artemisia</taxon>
    </lineage>
</organism>
<evidence type="ECO:0000256" key="7">
    <source>
        <dbReference type="SAM" id="MobiDB-lite"/>
    </source>
</evidence>
<dbReference type="FunFam" id="1.25.40.10:FF:000778">
    <property type="entry name" value="Protein SGT1 homolog"/>
    <property type="match status" value="1"/>
</dbReference>
<evidence type="ECO:0000259" key="9">
    <source>
        <dbReference type="PROSITE" id="PS51203"/>
    </source>
</evidence>
<name>A0A2U1P4V3_ARTAN</name>
<keyword evidence="2" id="KW-0677">Repeat</keyword>
<feature type="compositionally biased region" description="Polar residues" evidence="7">
    <location>
        <begin position="262"/>
        <end position="276"/>
    </location>
</feature>
<dbReference type="InterPro" id="IPR044563">
    <property type="entry name" value="Sgt1-like"/>
</dbReference>
<evidence type="ECO:0000256" key="6">
    <source>
        <dbReference type="PROSITE-ProRule" id="PRU00339"/>
    </source>
</evidence>
<dbReference type="PROSITE" id="PS51048">
    <property type="entry name" value="SGS"/>
    <property type="match status" value="1"/>
</dbReference>
<feature type="domain" description="SGS" evidence="8">
    <location>
        <begin position="271"/>
        <end position="361"/>
    </location>
</feature>
<evidence type="ECO:0000256" key="1">
    <source>
        <dbReference type="ARBA" id="ARBA00008509"/>
    </source>
</evidence>
<comment type="caution">
    <text evidence="10">The sequence shown here is derived from an EMBL/GenBank/DDBJ whole genome shotgun (WGS) entry which is preliminary data.</text>
</comment>
<dbReference type="FunFam" id="2.60.40.790:FF:000041">
    <property type="entry name" value="Protein SGT1 homolog A"/>
    <property type="match status" value="1"/>
</dbReference>
<dbReference type="AlphaFoldDB" id="A0A2U1P4V3"/>